<evidence type="ECO:0000256" key="8">
    <source>
        <dbReference type="ARBA" id="ARBA00022824"/>
    </source>
</evidence>
<keyword evidence="11 16" id="KW-0333">Golgi apparatus</keyword>
<keyword evidence="5 16" id="KW-0328">Glycosyltransferase</keyword>
<dbReference type="InParanoid" id="A0A2R2MSI3"/>
<evidence type="ECO:0000313" key="19">
    <source>
        <dbReference type="RefSeq" id="XP_023933221.1"/>
    </source>
</evidence>
<accession>A0A2R2MSI3</accession>
<evidence type="ECO:0000256" key="7">
    <source>
        <dbReference type="ARBA" id="ARBA00022692"/>
    </source>
</evidence>
<dbReference type="GO" id="GO:0016758">
    <property type="term" value="F:hexosyltransferase activity"/>
    <property type="evidence" value="ECO:0007669"/>
    <property type="project" value="InterPro"/>
</dbReference>
<evidence type="ECO:0000256" key="13">
    <source>
        <dbReference type="ARBA" id="ARBA00023180"/>
    </source>
</evidence>
<dbReference type="Pfam" id="PF06624">
    <property type="entry name" value="RAMP4"/>
    <property type="match status" value="1"/>
</dbReference>
<keyword evidence="8" id="KW-0256">Endoplasmic reticulum</keyword>
<keyword evidence="13" id="KW-0325">Glycoprotein</keyword>
<gene>
    <name evidence="19" type="primary">LOC112042629</name>
</gene>
<dbReference type="GO" id="GO:0006493">
    <property type="term" value="P:protein O-linked glycosylation"/>
    <property type="evidence" value="ECO:0007669"/>
    <property type="project" value="TreeGrafter"/>
</dbReference>
<comment type="subcellular location">
    <subcellularLocation>
        <location evidence="2">Endoplasmic reticulum membrane</location>
        <topology evidence="2">Single-pass membrane protein</topology>
    </subcellularLocation>
    <subcellularLocation>
        <location evidence="1 16">Golgi apparatus membrane</location>
        <topology evidence="1 16">Single-pass type II membrane protein</topology>
    </subcellularLocation>
</comment>
<dbReference type="InterPro" id="IPR010580">
    <property type="entry name" value="ER_stress-assoc"/>
</dbReference>
<keyword evidence="10" id="KW-1133">Transmembrane helix</keyword>
<dbReference type="Proteomes" id="UP000085678">
    <property type="component" value="Unplaced"/>
</dbReference>
<evidence type="ECO:0000256" key="9">
    <source>
        <dbReference type="ARBA" id="ARBA00022968"/>
    </source>
</evidence>
<dbReference type="STRING" id="7574.A0A2R2MSI3"/>
<evidence type="ECO:0000256" key="12">
    <source>
        <dbReference type="ARBA" id="ARBA00023136"/>
    </source>
</evidence>
<dbReference type="KEGG" id="lak:112042629"/>
<evidence type="ECO:0000256" key="4">
    <source>
        <dbReference type="ARBA" id="ARBA00008661"/>
    </source>
</evidence>
<dbReference type="Gene3D" id="3.90.550.50">
    <property type="match status" value="1"/>
</dbReference>
<dbReference type="EC" id="2.4.1.-" evidence="16"/>
<comment type="function">
    <text evidence="14">Interacts with target proteins during their translocation into the lumen of the endoplasmic reticulum. Protects unfolded target proteins against degradation during ER stress. May facilitate glycosylation of target proteins after termination of ER stress. May modulate the use of N-glycosylation sites on target proteins.</text>
</comment>
<dbReference type="GO" id="GO:0000139">
    <property type="term" value="C:Golgi membrane"/>
    <property type="evidence" value="ECO:0007669"/>
    <property type="project" value="UniProtKB-SubCell"/>
</dbReference>
<keyword evidence="6" id="KW-0808">Transferase</keyword>
<dbReference type="FunFam" id="3.90.550.50:FF:000001">
    <property type="entry name" value="Hexosyltransferase"/>
    <property type="match status" value="1"/>
</dbReference>
<evidence type="ECO:0000256" key="3">
    <source>
        <dbReference type="ARBA" id="ARBA00005500"/>
    </source>
</evidence>
<evidence type="ECO:0000256" key="10">
    <source>
        <dbReference type="ARBA" id="ARBA00022989"/>
    </source>
</evidence>
<dbReference type="InterPro" id="IPR002659">
    <property type="entry name" value="Glyco_trans_31"/>
</dbReference>
<evidence type="ECO:0000313" key="18">
    <source>
        <dbReference type="Proteomes" id="UP000085678"/>
    </source>
</evidence>
<evidence type="ECO:0000256" key="14">
    <source>
        <dbReference type="ARBA" id="ARBA00037157"/>
    </source>
</evidence>
<evidence type="ECO:0000256" key="17">
    <source>
        <dbReference type="SAM" id="MobiDB-lite"/>
    </source>
</evidence>
<dbReference type="PANTHER" id="PTHR11214">
    <property type="entry name" value="BETA-1,3-N-ACETYLGLUCOSAMINYLTRANSFERASE"/>
    <property type="match status" value="1"/>
</dbReference>
<evidence type="ECO:0000256" key="15">
    <source>
        <dbReference type="ARBA" id="ARBA00038831"/>
    </source>
</evidence>
<evidence type="ECO:0000256" key="6">
    <source>
        <dbReference type="ARBA" id="ARBA00022679"/>
    </source>
</evidence>
<keyword evidence="12" id="KW-0472">Membrane</keyword>
<evidence type="ECO:0000256" key="2">
    <source>
        <dbReference type="ARBA" id="ARBA00004389"/>
    </source>
</evidence>
<evidence type="ECO:0000256" key="11">
    <source>
        <dbReference type="ARBA" id="ARBA00023034"/>
    </source>
</evidence>
<comment type="similarity">
    <text evidence="3">Belongs to the RAMP4 family.</text>
</comment>
<evidence type="ECO:0000256" key="16">
    <source>
        <dbReference type="RuleBase" id="RU363063"/>
    </source>
</evidence>
<dbReference type="RefSeq" id="XP_023933221.1">
    <property type="nucleotide sequence ID" value="XM_024077453.1"/>
</dbReference>
<name>A0A2R2MSI3_LINAN</name>
<dbReference type="Pfam" id="PF01762">
    <property type="entry name" value="Galactosyl_T"/>
    <property type="match status" value="1"/>
</dbReference>
<comment type="subunit">
    <text evidence="15">Interacts with SEC61B, SEC61A1 and the SEC61 complex. Interacts with CANX.</text>
</comment>
<dbReference type="GeneID" id="112042629"/>
<keyword evidence="7" id="KW-0812">Transmembrane</keyword>
<evidence type="ECO:0000256" key="1">
    <source>
        <dbReference type="ARBA" id="ARBA00004323"/>
    </source>
</evidence>
<evidence type="ECO:0000256" key="5">
    <source>
        <dbReference type="ARBA" id="ARBA00022676"/>
    </source>
</evidence>
<organism evidence="18 19">
    <name type="scientific">Lingula anatina</name>
    <name type="common">Brachiopod</name>
    <name type="synonym">Lingula unguis</name>
    <dbReference type="NCBI Taxonomy" id="7574"/>
    <lineage>
        <taxon>Eukaryota</taxon>
        <taxon>Metazoa</taxon>
        <taxon>Spiralia</taxon>
        <taxon>Lophotrochozoa</taxon>
        <taxon>Brachiopoda</taxon>
        <taxon>Linguliformea</taxon>
        <taxon>Lingulata</taxon>
        <taxon>Lingulida</taxon>
        <taxon>Linguloidea</taxon>
        <taxon>Lingulidae</taxon>
        <taxon>Lingula</taxon>
    </lineage>
</organism>
<feature type="region of interest" description="Disordered" evidence="17">
    <location>
        <begin position="1"/>
        <end position="30"/>
    </location>
</feature>
<protein>
    <recommendedName>
        <fullName evidence="16">Hexosyltransferase</fullName>
        <ecNumber evidence="16">2.4.1.-</ecNumber>
    </recommendedName>
</protein>
<dbReference type="PANTHER" id="PTHR11214:SF3">
    <property type="entry name" value="BETA-1,3-GALACTOSYLTRANSFERASE 6"/>
    <property type="match status" value="1"/>
</dbReference>
<keyword evidence="18" id="KW-1185">Reference proteome</keyword>
<dbReference type="GO" id="GO:0005789">
    <property type="term" value="C:endoplasmic reticulum membrane"/>
    <property type="evidence" value="ECO:0007669"/>
    <property type="project" value="UniProtKB-SubCell"/>
</dbReference>
<keyword evidence="9" id="KW-0735">Signal-anchor</keyword>
<comment type="similarity">
    <text evidence="4 16">Belongs to the glycosyltransferase 31 family.</text>
</comment>
<sequence length="353" mass="40749">MPAKQRMRLANDKASKNVTQRGNVPKSLKPEEDKYPVGPWLIALFVFVVCGSGNSKMTHVEEKIVQESQQFGDLIKVNFVDSYKNYTLKAILALRWVEDVDEEPFLIVLVISDPRDFQSRLTFRKTCGSVPEYMGQSIKTVFFVGNSKLPHVEEKIEQESEQFGDLIKVDFVDMYKNYTLKAILALRWVEEYCPKTRFVLKSGHDVSVNYRGLIRFLTRRPAEKSGNLFVGFKYVNAPVDRNTRSKHFQTREEFSDSKYPPYVSGFASLLSYDVIKLLHAASLWQHLFIEDVFLSVLAHENHVRLEHNSAFMSEPESLNFSDLCRVRNMLAIHKKPNAEICDLYKDVDTVCKQ</sequence>
<reference evidence="19" key="1">
    <citation type="submission" date="2025-08" db="UniProtKB">
        <authorList>
            <consortium name="RefSeq"/>
        </authorList>
    </citation>
    <scope>IDENTIFICATION</scope>
    <source>
        <tissue evidence="19">Gonads</tissue>
    </source>
</reference>
<proteinExistence type="inferred from homology"/>
<dbReference type="AlphaFoldDB" id="A0A2R2MSI3"/>
<dbReference type="OrthoDB" id="2139606at2759"/>